<dbReference type="InterPro" id="IPR036291">
    <property type="entry name" value="NAD(P)-bd_dom_sf"/>
</dbReference>
<proteinExistence type="inferred from homology"/>
<name>A0A9W9CGM6_9PLEO</name>
<evidence type="ECO:0000256" key="1">
    <source>
        <dbReference type="ARBA" id="ARBA00008072"/>
    </source>
</evidence>
<dbReference type="AlphaFoldDB" id="A0A9W9CGM6"/>
<dbReference type="Pfam" id="PF08240">
    <property type="entry name" value="ADH_N"/>
    <property type="match status" value="1"/>
</dbReference>
<keyword evidence="6" id="KW-1185">Reference proteome</keyword>
<accession>A0A9W9CGM6</accession>
<dbReference type="RefSeq" id="XP_056077046.1">
    <property type="nucleotide sequence ID" value="XM_056210224.1"/>
</dbReference>
<dbReference type="InterPro" id="IPR011032">
    <property type="entry name" value="GroES-like_sf"/>
</dbReference>
<dbReference type="PANTHER" id="PTHR45348:SF2">
    <property type="entry name" value="ZINC-TYPE ALCOHOL DEHYDROGENASE-LIKE PROTEIN C2E1P3.01"/>
    <property type="match status" value="1"/>
</dbReference>
<comment type="caution">
    <text evidence="5">The sequence shown here is derived from an EMBL/GenBank/DDBJ whole genome shotgun (WGS) entry which is preliminary data.</text>
</comment>
<gene>
    <name evidence="5" type="ORF">N0V89_001411</name>
</gene>
<dbReference type="SUPFAM" id="SSF50129">
    <property type="entry name" value="GroES-like"/>
    <property type="match status" value="1"/>
</dbReference>
<comment type="subunit">
    <text evidence="2">Monomer.</text>
</comment>
<dbReference type="InterPro" id="IPR013154">
    <property type="entry name" value="ADH-like_N"/>
</dbReference>
<dbReference type="InterPro" id="IPR047122">
    <property type="entry name" value="Trans-enoyl_RdTase-like"/>
</dbReference>
<evidence type="ECO:0000313" key="5">
    <source>
        <dbReference type="EMBL" id="KAJ4360844.1"/>
    </source>
</evidence>
<evidence type="ECO:0000313" key="6">
    <source>
        <dbReference type="Proteomes" id="UP001140513"/>
    </source>
</evidence>
<evidence type="ECO:0000256" key="3">
    <source>
        <dbReference type="ARBA" id="ARBA00023002"/>
    </source>
</evidence>
<dbReference type="SUPFAM" id="SSF51735">
    <property type="entry name" value="NAD(P)-binding Rossmann-fold domains"/>
    <property type="match status" value="1"/>
</dbReference>
<dbReference type="SMART" id="SM00829">
    <property type="entry name" value="PKS_ER"/>
    <property type="match status" value="1"/>
</dbReference>
<dbReference type="EMBL" id="JAPEUX010000001">
    <property type="protein sequence ID" value="KAJ4360844.1"/>
    <property type="molecule type" value="Genomic_DNA"/>
</dbReference>
<dbReference type="CDD" id="cd08249">
    <property type="entry name" value="enoyl_reductase_like"/>
    <property type="match status" value="1"/>
</dbReference>
<reference evidence="5" key="1">
    <citation type="submission" date="2022-10" db="EMBL/GenBank/DDBJ databases">
        <title>Tapping the CABI collections for fungal endophytes: first genome assemblies for Collariella, Neodidymelliopsis, Ascochyta clinopodiicola, Didymella pomorum, Didymosphaeria variabile, Neocosmospora piperis and Neocucurbitaria cava.</title>
        <authorList>
            <person name="Hill R."/>
        </authorList>
    </citation>
    <scope>NUCLEOTIDE SEQUENCE</scope>
    <source>
        <strain evidence="5">IMI 356815</strain>
    </source>
</reference>
<dbReference type="Pfam" id="PF00107">
    <property type="entry name" value="ADH_zinc_N"/>
    <property type="match status" value="1"/>
</dbReference>
<comment type="similarity">
    <text evidence="1">Belongs to the zinc-containing alcohol dehydrogenase family.</text>
</comment>
<dbReference type="GeneID" id="80904941"/>
<dbReference type="InterPro" id="IPR020843">
    <property type="entry name" value="ER"/>
</dbReference>
<feature type="domain" description="Enoyl reductase (ER)" evidence="4">
    <location>
        <begin position="19"/>
        <end position="354"/>
    </location>
</feature>
<dbReference type="OrthoDB" id="48317at2759"/>
<sequence>MGSTSLPTTMKALVTPSQGAPAEVRDNVSLPEPSPTQVLVRTLYAAINPVDVFTTQMGLLVESWPFVPGCEASGIVVKAGNEARNALGGYFKKGDIVAGCARLGVEGHGTFAEYFLLDAEVALPKPDSLTAAQASTVAVGALTAFLGVFGELGISIEGLEEGKGEGEGKWVIVFGGAGAVGRYAVQTLKLAGYKVVASCSAGSVELLKSLGADATIDYKKSADDIVEEVKRITEEKVDLAFDAVSVNNDLVTKIFTAIPSSSGRRLYTTTNDWDPAPDASLGFTTKPIELGPLGRPSAAELNSKLTSWIPVVYRLLESGKLKVGGYSVEGEGIDGIPKAWEAQKSGRLGSKKVIAKLADE</sequence>
<evidence type="ECO:0000259" key="4">
    <source>
        <dbReference type="SMART" id="SM00829"/>
    </source>
</evidence>
<dbReference type="InterPro" id="IPR013149">
    <property type="entry name" value="ADH-like_C"/>
</dbReference>
<evidence type="ECO:0000256" key="2">
    <source>
        <dbReference type="ARBA" id="ARBA00011245"/>
    </source>
</evidence>
<dbReference type="PANTHER" id="PTHR45348">
    <property type="entry name" value="HYPOTHETICAL OXIDOREDUCTASE (EUROFUNG)"/>
    <property type="match status" value="1"/>
</dbReference>
<dbReference type="Gene3D" id="3.40.50.720">
    <property type="entry name" value="NAD(P)-binding Rossmann-like Domain"/>
    <property type="match status" value="1"/>
</dbReference>
<keyword evidence="3" id="KW-0560">Oxidoreductase</keyword>
<organism evidence="5 6">
    <name type="scientific">Didymosphaeria variabile</name>
    <dbReference type="NCBI Taxonomy" id="1932322"/>
    <lineage>
        <taxon>Eukaryota</taxon>
        <taxon>Fungi</taxon>
        <taxon>Dikarya</taxon>
        <taxon>Ascomycota</taxon>
        <taxon>Pezizomycotina</taxon>
        <taxon>Dothideomycetes</taxon>
        <taxon>Pleosporomycetidae</taxon>
        <taxon>Pleosporales</taxon>
        <taxon>Massarineae</taxon>
        <taxon>Didymosphaeriaceae</taxon>
        <taxon>Didymosphaeria</taxon>
    </lineage>
</organism>
<dbReference type="GO" id="GO:0016651">
    <property type="term" value="F:oxidoreductase activity, acting on NAD(P)H"/>
    <property type="evidence" value="ECO:0007669"/>
    <property type="project" value="InterPro"/>
</dbReference>
<dbReference type="Gene3D" id="3.90.180.10">
    <property type="entry name" value="Medium-chain alcohol dehydrogenases, catalytic domain"/>
    <property type="match status" value="1"/>
</dbReference>
<dbReference type="Proteomes" id="UP001140513">
    <property type="component" value="Unassembled WGS sequence"/>
</dbReference>
<protein>
    <recommendedName>
        <fullName evidence="4">Enoyl reductase (ER) domain-containing protein</fullName>
    </recommendedName>
</protein>